<comment type="caution">
    <text evidence="2">The sequence shown here is derived from an EMBL/GenBank/DDBJ whole genome shotgun (WGS) entry which is preliminary data.</text>
</comment>
<keyword evidence="1" id="KW-0472">Membrane</keyword>
<protein>
    <submittedName>
        <fullName evidence="2">Uncharacterized protein</fullName>
    </submittedName>
</protein>
<evidence type="ECO:0000313" key="2">
    <source>
        <dbReference type="EMBL" id="KIL48891.1"/>
    </source>
</evidence>
<keyword evidence="1" id="KW-0812">Transmembrane</keyword>
<name>A0A0C2VWW2_9BACL</name>
<proteinExistence type="predicted"/>
<organism evidence="2 3">
    <name type="scientific">Jeotgalibacillus alimentarius</name>
    <dbReference type="NCBI Taxonomy" id="135826"/>
    <lineage>
        <taxon>Bacteria</taxon>
        <taxon>Bacillati</taxon>
        <taxon>Bacillota</taxon>
        <taxon>Bacilli</taxon>
        <taxon>Bacillales</taxon>
        <taxon>Caryophanaceae</taxon>
        <taxon>Jeotgalibacillus</taxon>
    </lineage>
</organism>
<evidence type="ECO:0000256" key="1">
    <source>
        <dbReference type="SAM" id="Phobius"/>
    </source>
</evidence>
<feature type="transmembrane region" description="Helical" evidence="1">
    <location>
        <begin position="21"/>
        <end position="39"/>
    </location>
</feature>
<reference evidence="2 3" key="1">
    <citation type="submission" date="2015-01" db="EMBL/GenBank/DDBJ databases">
        <title>Genome sequence of Jeotgalibacillus alimentarius.</title>
        <authorList>
            <person name="Goh K.M."/>
            <person name="Chan K.-G."/>
            <person name="Yaakop A.S."/>
            <person name="Ee R."/>
            <person name="Gan H.M."/>
            <person name="Chan C.S."/>
        </authorList>
    </citation>
    <scope>NUCLEOTIDE SEQUENCE [LARGE SCALE GENOMIC DNA]</scope>
    <source>
        <strain evidence="2 3">YKJ-13</strain>
    </source>
</reference>
<keyword evidence="3" id="KW-1185">Reference proteome</keyword>
<gene>
    <name evidence="2" type="ORF">KP77_21020</name>
</gene>
<sequence length="40" mass="4384">MQRKSTATFNRAKEKESGGTFILPLPIVCYSADLTGILIL</sequence>
<dbReference type="Proteomes" id="UP000031950">
    <property type="component" value="Unassembled WGS sequence"/>
</dbReference>
<accession>A0A0C2VWW2</accession>
<dbReference type="AlphaFoldDB" id="A0A0C2VWW2"/>
<dbReference type="EMBL" id="JXRQ01000018">
    <property type="protein sequence ID" value="KIL48891.1"/>
    <property type="molecule type" value="Genomic_DNA"/>
</dbReference>
<dbReference type="PATRIC" id="fig|135826.4.peg.2097"/>
<dbReference type="STRING" id="135826.KP77_21020"/>
<keyword evidence="1" id="KW-1133">Transmembrane helix</keyword>
<evidence type="ECO:0000313" key="3">
    <source>
        <dbReference type="Proteomes" id="UP000031950"/>
    </source>
</evidence>